<keyword evidence="3" id="KW-1185">Reference proteome</keyword>
<dbReference type="EMBL" id="AP012057">
    <property type="protein sequence ID" value="BAN02958.1"/>
    <property type="molecule type" value="Genomic_DNA"/>
</dbReference>
<accession>A0A6C7EEA2</accession>
<proteinExistence type="predicted"/>
<protein>
    <submittedName>
        <fullName evidence="2">Uncharacterized protein</fullName>
    </submittedName>
</protein>
<gene>
    <name evidence="2" type="ORF">YM304_26440</name>
</gene>
<evidence type="ECO:0000313" key="2">
    <source>
        <dbReference type="EMBL" id="BAN02958.1"/>
    </source>
</evidence>
<reference evidence="2 3" key="1">
    <citation type="journal article" date="2013" name="Int. J. Syst. Evol. Microbiol.">
        <title>Ilumatobacter nonamiense sp. nov. and Ilumatobacter coccineum sp. nov., isolated from seashore sand.</title>
        <authorList>
            <person name="Matsumoto A."/>
            <person name="Kasai H."/>
            <person name="Matsuo Y."/>
            <person name="Shizuri Y."/>
            <person name="Ichikawa N."/>
            <person name="Fujita N."/>
            <person name="Omura S."/>
            <person name="Takahashi Y."/>
        </authorList>
    </citation>
    <scope>NUCLEOTIDE SEQUENCE [LARGE SCALE GENOMIC DNA]</scope>
    <source>
        <strain evidence="3">NBRC 103263 / KCTC 29153 / YM16-304</strain>
    </source>
</reference>
<dbReference type="KEGG" id="aym:YM304_26440"/>
<dbReference type="AlphaFoldDB" id="A0A6C7EEA2"/>
<dbReference type="Proteomes" id="UP000011863">
    <property type="component" value="Chromosome"/>
</dbReference>
<organism evidence="2 3">
    <name type="scientific">Ilumatobacter coccineus (strain NBRC 103263 / KCTC 29153 / YM16-304)</name>
    <dbReference type="NCBI Taxonomy" id="1313172"/>
    <lineage>
        <taxon>Bacteria</taxon>
        <taxon>Bacillati</taxon>
        <taxon>Actinomycetota</taxon>
        <taxon>Acidimicrobiia</taxon>
        <taxon>Acidimicrobiales</taxon>
        <taxon>Ilumatobacteraceae</taxon>
        <taxon>Ilumatobacter</taxon>
    </lineage>
</organism>
<evidence type="ECO:0000256" key="1">
    <source>
        <dbReference type="SAM" id="MobiDB-lite"/>
    </source>
</evidence>
<sequence>MAVAQAAVVTIEADVVVTTAVGAGATTVRAGAVETRAVDAAVTIGRPAAPMGDGARAADVVVMTAVAEATIEDAAPEAVRAAAVTGSRPSGARTPAHRQRPSDAPPRSMLDAAARV</sequence>
<feature type="region of interest" description="Disordered" evidence="1">
    <location>
        <begin position="78"/>
        <end position="116"/>
    </location>
</feature>
<name>A0A6C7EEA2_ILUCY</name>
<evidence type="ECO:0000313" key="3">
    <source>
        <dbReference type="Proteomes" id="UP000011863"/>
    </source>
</evidence>